<keyword evidence="2" id="KW-1185">Reference proteome</keyword>
<sequence length="88" mass="10031">MCPMFRGPHRQLQALTSFPKCSKKQDSSILLQPKFRRQISFHPKSDAEATRKQDFSTDNFSVLLSNFITNLNSLISPLITLHSSVLHT</sequence>
<proteinExistence type="predicted"/>
<name>A0A6G0Z6U6_APHCR</name>
<reference evidence="1 2" key="1">
    <citation type="submission" date="2019-08" db="EMBL/GenBank/DDBJ databases">
        <title>Whole genome of Aphis craccivora.</title>
        <authorList>
            <person name="Voronova N.V."/>
            <person name="Shulinski R.S."/>
            <person name="Bandarenka Y.V."/>
            <person name="Zhorov D.G."/>
            <person name="Warner D."/>
        </authorList>
    </citation>
    <scope>NUCLEOTIDE SEQUENCE [LARGE SCALE GENOMIC DNA]</scope>
    <source>
        <strain evidence="1">180601</strain>
        <tissue evidence="1">Whole Body</tissue>
    </source>
</reference>
<organism evidence="1 2">
    <name type="scientific">Aphis craccivora</name>
    <name type="common">Cowpea aphid</name>
    <dbReference type="NCBI Taxonomy" id="307492"/>
    <lineage>
        <taxon>Eukaryota</taxon>
        <taxon>Metazoa</taxon>
        <taxon>Ecdysozoa</taxon>
        <taxon>Arthropoda</taxon>
        <taxon>Hexapoda</taxon>
        <taxon>Insecta</taxon>
        <taxon>Pterygota</taxon>
        <taxon>Neoptera</taxon>
        <taxon>Paraneoptera</taxon>
        <taxon>Hemiptera</taxon>
        <taxon>Sternorrhyncha</taxon>
        <taxon>Aphidomorpha</taxon>
        <taxon>Aphidoidea</taxon>
        <taxon>Aphididae</taxon>
        <taxon>Aphidini</taxon>
        <taxon>Aphis</taxon>
        <taxon>Aphis</taxon>
    </lineage>
</organism>
<evidence type="ECO:0000313" key="1">
    <source>
        <dbReference type="EMBL" id="KAF0766179.1"/>
    </source>
</evidence>
<evidence type="ECO:0000313" key="2">
    <source>
        <dbReference type="Proteomes" id="UP000478052"/>
    </source>
</evidence>
<protein>
    <submittedName>
        <fullName evidence="1">Nucleic-acid-binding protein from transposon X-element</fullName>
    </submittedName>
</protein>
<accession>A0A6G0Z6U6</accession>
<dbReference type="AlphaFoldDB" id="A0A6G0Z6U6"/>
<comment type="caution">
    <text evidence="1">The sequence shown here is derived from an EMBL/GenBank/DDBJ whole genome shotgun (WGS) entry which is preliminary data.</text>
</comment>
<dbReference type="Proteomes" id="UP000478052">
    <property type="component" value="Unassembled WGS sequence"/>
</dbReference>
<dbReference type="EMBL" id="VUJU01001249">
    <property type="protein sequence ID" value="KAF0766179.1"/>
    <property type="molecule type" value="Genomic_DNA"/>
</dbReference>
<gene>
    <name evidence="1" type="ORF">FWK35_00034281</name>
</gene>